<dbReference type="SUPFAM" id="SSF48576">
    <property type="entry name" value="Terpenoid synthases"/>
    <property type="match status" value="1"/>
</dbReference>
<dbReference type="EMBL" id="JBHSAY010000003">
    <property type="protein sequence ID" value="MFC4129154.1"/>
    <property type="molecule type" value="Genomic_DNA"/>
</dbReference>
<sequence>MNEQVAAAYQRCRELHRRHGRSYYLATRLLPAASRRHVHALYGFTRTADDMVDTPGREHPAEALAHLRDRLHAGLADPAAVAGDPILPAVVRTVRELDLDVADLDRFVASMAMDLTITRYETYDDLLVYMDGSAAVIGTMLLPILAPADRAAAREPARQLGLAFQLTNFIRDIAEDLGRGRVYLPQADLREHGVRVEDLQAATAGRALRAAGPATESIRSLIGYAMSRARIHYAAAQPGIDLLPPASARCVRVAHRVYGAILDEVEARGRDVFGERVVVPPVRRIRLALSALRR</sequence>
<protein>
    <submittedName>
        <fullName evidence="3">Phytoene/squalene synthase family protein</fullName>
    </submittedName>
</protein>
<gene>
    <name evidence="3" type="ORF">ACFOZ4_00835</name>
</gene>
<comment type="pathway">
    <text evidence="1">Carotenoid biosynthesis; phytoene biosynthesis.</text>
</comment>
<dbReference type="InterPro" id="IPR044843">
    <property type="entry name" value="Trans_IPPS_bact-type"/>
</dbReference>
<dbReference type="Pfam" id="PF00494">
    <property type="entry name" value="SQS_PSY"/>
    <property type="match status" value="1"/>
</dbReference>
<name>A0ABV8LEJ7_9ACTN</name>
<keyword evidence="2" id="KW-0808">Transferase</keyword>
<dbReference type="SFLD" id="SFLDG01212">
    <property type="entry name" value="Phytoene_synthase_like"/>
    <property type="match status" value="1"/>
</dbReference>
<keyword evidence="4" id="KW-1185">Reference proteome</keyword>
<dbReference type="InterPro" id="IPR033904">
    <property type="entry name" value="Trans_IPPS_HH"/>
</dbReference>
<dbReference type="PROSITE" id="PS01045">
    <property type="entry name" value="SQUALEN_PHYTOEN_SYN_2"/>
    <property type="match status" value="1"/>
</dbReference>
<dbReference type="InterPro" id="IPR019845">
    <property type="entry name" value="Squalene/phytoene_synthase_CS"/>
</dbReference>
<dbReference type="CDD" id="cd00683">
    <property type="entry name" value="Trans_IPPS_HH"/>
    <property type="match status" value="1"/>
</dbReference>
<dbReference type="RefSeq" id="WP_253758856.1">
    <property type="nucleotide sequence ID" value="NZ_JAMZDZ010000001.1"/>
</dbReference>
<organism evidence="3 4">
    <name type="scientific">Hamadaea flava</name>
    <dbReference type="NCBI Taxonomy" id="1742688"/>
    <lineage>
        <taxon>Bacteria</taxon>
        <taxon>Bacillati</taxon>
        <taxon>Actinomycetota</taxon>
        <taxon>Actinomycetes</taxon>
        <taxon>Micromonosporales</taxon>
        <taxon>Micromonosporaceae</taxon>
        <taxon>Hamadaea</taxon>
    </lineage>
</organism>
<evidence type="ECO:0000256" key="1">
    <source>
        <dbReference type="ARBA" id="ARBA00004684"/>
    </source>
</evidence>
<dbReference type="SFLD" id="SFLDG01018">
    <property type="entry name" value="Squalene/Phytoene_Synthase_Lik"/>
    <property type="match status" value="1"/>
</dbReference>
<comment type="caution">
    <text evidence="3">The sequence shown here is derived from an EMBL/GenBank/DDBJ whole genome shotgun (WGS) entry which is preliminary data.</text>
</comment>
<proteinExistence type="predicted"/>
<dbReference type="InterPro" id="IPR008949">
    <property type="entry name" value="Isoprenoid_synthase_dom_sf"/>
</dbReference>
<evidence type="ECO:0000313" key="4">
    <source>
        <dbReference type="Proteomes" id="UP001595816"/>
    </source>
</evidence>
<dbReference type="Proteomes" id="UP001595816">
    <property type="component" value="Unassembled WGS sequence"/>
</dbReference>
<dbReference type="InterPro" id="IPR002060">
    <property type="entry name" value="Squ/phyt_synthse"/>
</dbReference>
<dbReference type="PROSITE" id="PS01044">
    <property type="entry name" value="SQUALEN_PHYTOEN_SYN_1"/>
    <property type="match status" value="1"/>
</dbReference>
<reference evidence="4" key="1">
    <citation type="journal article" date="2019" name="Int. J. Syst. Evol. Microbiol.">
        <title>The Global Catalogue of Microorganisms (GCM) 10K type strain sequencing project: providing services to taxonomists for standard genome sequencing and annotation.</title>
        <authorList>
            <consortium name="The Broad Institute Genomics Platform"/>
            <consortium name="The Broad Institute Genome Sequencing Center for Infectious Disease"/>
            <person name="Wu L."/>
            <person name="Ma J."/>
        </authorList>
    </citation>
    <scope>NUCLEOTIDE SEQUENCE [LARGE SCALE GENOMIC DNA]</scope>
    <source>
        <strain evidence="4">CGMCC 4.7289</strain>
    </source>
</reference>
<accession>A0ABV8LEJ7</accession>
<dbReference type="Gene3D" id="1.10.600.10">
    <property type="entry name" value="Farnesyl Diphosphate Synthase"/>
    <property type="match status" value="1"/>
</dbReference>
<evidence type="ECO:0000256" key="2">
    <source>
        <dbReference type="ARBA" id="ARBA00022679"/>
    </source>
</evidence>
<dbReference type="SFLD" id="SFLDS00005">
    <property type="entry name" value="Isoprenoid_Synthase_Type_I"/>
    <property type="match status" value="1"/>
</dbReference>
<evidence type="ECO:0000313" key="3">
    <source>
        <dbReference type="EMBL" id="MFC4129154.1"/>
    </source>
</evidence>
<dbReference type="PANTHER" id="PTHR31480">
    <property type="entry name" value="BIFUNCTIONAL LYCOPENE CYCLASE/PHYTOENE SYNTHASE"/>
    <property type="match status" value="1"/>
</dbReference>